<dbReference type="Proteomes" id="UP001500187">
    <property type="component" value="Unassembled WGS sequence"/>
</dbReference>
<dbReference type="InterPro" id="IPR011335">
    <property type="entry name" value="Restrct_endonuc-II-like"/>
</dbReference>
<reference evidence="4" key="1">
    <citation type="journal article" date="2019" name="Int. J. Syst. Evol. Microbiol.">
        <title>The Global Catalogue of Microorganisms (GCM) 10K type strain sequencing project: providing services to taxonomists for standard genome sequencing and annotation.</title>
        <authorList>
            <consortium name="The Broad Institute Genomics Platform"/>
            <consortium name="The Broad Institute Genome Sequencing Center for Infectious Disease"/>
            <person name="Wu L."/>
            <person name="Ma J."/>
        </authorList>
    </citation>
    <scope>NUCLEOTIDE SEQUENCE [LARGE SCALE GENOMIC DNA]</scope>
    <source>
        <strain evidence="4">JCM 18541</strain>
    </source>
</reference>
<organism evidence="3 4">
    <name type="scientific">Rothia endophytica</name>
    <dbReference type="NCBI Taxonomy" id="1324766"/>
    <lineage>
        <taxon>Bacteria</taxon>
        <taxon>Bacillati</taxon>
        <taxon>Actinomycetota</taxon>
        <taxon>Actinomycetes</taxon>
        <taxon>Micrococcales</taxon>
        <taxon>Micrococcaceae</taxon>
        <taxon>Rothia</taxon>
    </lineage>
</organism>
<dbReference type="RefSeq" id="WP_251378910.1">
    <property type="nucleotide sequence ID" value="NZ_BAABKP010000001.1"/>
</dbReference>
<dbReference type="Pfam" id="PF02021">
    <property type="entry name" value="UPF0102"/>
    <property type="match status" value="1"/>
</dbReference>
<dbReference type="PANTHER" id="PTHR34039">
    <property type="entry name" value="UPF0102 PROTEIN YRAN"/>
    <property type="match status" value="1"/>
</dbReference>
<proteinExistence type="inferred from homology"/>
<evidence type="ECO:0000313" key="3">
    <source>
        <dbReference type="EMBL" id="GAA4792307.1"/>
    </source>
</evidence>
<name>A0ABP9BCK7_9MICC</name>
<comment type="caution">
    <text evidence="3">The sequence shown here is derived from an EMBL/GenBank/DDBJ whole genome shotgun (WGS) entry which is preliminary data.</text>
</comment>
<dbReference type="Gene3D" id="3.40.1350.10">
    <property type="match status" value="1"/>
</dbReference>
<gene>
    <name evidence="3" type="ORF">GCM10023352_08480</name>
</gene>
<evidence type="ECO:0000256" key="2">
    <source>
        <dbReference type="HAMAP-Rule" id="MF_00048"/>
    </source>
</evidence>
<dbReference type="EMBL" id="BAABKP010000001">
    <property type="protein sequence ID" value="GAA4792307.1"/>
    <property type="molecule type" value="Genomic_DNA"/>
</dbReference>
<comment type="similarity">
    <text evidence="1 2">Belongs to the UPF0102 family.</text>
</comment>
<accession>A0ABP9BCK7</accession>
<protein>
    <recommendedName>
        <fullName evidence="2">UPF0102 protein GCM10023352_08480</fullName>
    </recommendedName>
</protein>
<dbReference type="InterPro" id="IPR003509">
    <property type="entry name" value="UPF0102_YraN-like"/>
</dbReference>
<dbReference type="InterPro" id="IPR011856">
    <property type="entry name" value="tRNA_endonuc-like_dom_sf"/>
</dbReference>
<dbReference type="CDD" id="cd20736">
    <property type="entry name" value="PoNe_Nuclease"/>
    <property type="match status" value="1"/>
</dbReference>
<evidence type="ECO:0000313" key="4">
    <source>
        <dbReference type="Proteomes" id="UP001500187"/>
    </source>
</evidence>
<sequence>MSRTLTATTPTQVGRWGEDIALTILRCNSYALLERNWRPHTEPGSEPIRGEIDLVMIDPEMNLVFVEVKTRSSELFGHPLEAISRDKSRKLRALAYAWSRSHDTQDYRSMRIDAVSICGNSQHFTFEHLTGVA</sequence>
<evidence type="ECO:0000256" key="1">
    <source>
        <dbReference type="ARBA" id="ARBA00006738"/>
    </source>
</evidence>
<keyword evidence="4" id="KW-1185">Reference proteome</keyword>
<dbReference type="HAMAP" id="MF_00048">
    <property type="entry name" value="UPF0102"/>
    <property type="match status" value="1"/>
</dbReference>
<dbReference type="SUPFAM" id="SSF52980">
    <property type="entry name" value="Restriction endonuclease-like"/>
    <property type="match status" value="1"/>
</dbReference>
<dbReference type="PANTHER" id="PTHR34039:SF1">
    <property type="entry name" value="UPF0102 PROTEIN YRAN"/>
    <property type="match status" value="1"/>
</dbReference>